<keyword evidence="2" id="KW-1185">Reference proteome</keyword>
<proteinExistence type="predicted"/>
<name>A0ABQ8AV32_BRANA</name>
<evidence type="ECO:0000313" key="2">
    <source>
        <dbReference type="Proteomes" id="UP000824890"/>
    </source>
</evidence>
<evidence type="ECO:0000313" key="1">
    <source>
        <dbReference type="EMBL" id="KAH0895885.1"/>
    </source>
</evidence>
<reference evidence="1 2" key="1">
    <citation type="submission" date="2021-05" db="EMBL/GenBank/DDBJ databases">
        <title>Genome Assembly of Synthetic Allotetraploid Brassica napus Reveals Homoeologous Exchanges between Subgenomes.</title>
        <authorList>
            <person name="Davis J.T."/>
        </authorList>
    </citation>
    <scope>NUCLEOTIDE SEQUENCE [LARGE SCALE GENOMIC DNA]</scope>
    <source>
        <strain evidence="2">cv. Da-Ae</strain>
        <tissue evidence="1">Seedling</tissue>
    </source>
</reference>
<organism evidence="1 2">
    <name type="scientific">Brassica napus</name>
    <name type="common">Rape</name>
    <dbReference type="NCBI Taxonomy" id="3708"/>
    <lineage>
        <taxon>Eukaryota</taxon>
        <taxon>Viridiplantae</taxon>
        <taxon>Streptophyta</taxon>
        <taxon>Embryophyta</taxon>
        <taxon>Tracheophyta</taxon>
        <taxon>Spermatophyta</taxon>
        <taxon>Magnoliopsida</taxon>
        <taxon>eudicotyledons</taxon>
        <taxon>Gunneridae</taxon>
        <taxon>Pentapetalae</taxon>
        <taxon>rosids</taxon>
        <taxon>malvids</taxon>
        <taxon>Brassicales</taxon>
        <taxon>Brassicaceae</taxon>
        <taxon>Brassiceae</taxon>
        <taxon>Brassica</taxon>
    </lineage>
</organism>
<dbReference type="Proteomes" id="UP000824890">
    <property type="component" value="Unassembled WGS sequence"/>
</dbReference>
<accession>A0ABQ8AV32</accession>
<sequence>ELGVSDYTDPSRSHHSCLGHYGFTLEENSNDKVFIYSSRDQPLCALASSWPKDSLYIHQDGKPSLRFCGISHRASVTSRLRASSMPGSQISVKNEIRVRKWVAEKCGSVLKDLPKSLLEDRVILQDIDKLQNPELPLEQA</sequence>
<feature type="non-terminal residue" evidence="1">
    <location>
        <position position="1"/>
    </location>
</feature>
<comment type="caution">
    <text evidence="1">The sequence shown here is derived from an EMBL/GenBank/DDBJ whole genome shotgun (WGS) entry which is preliminary data.</text>
</comment>
<protein>
    <submittedName>
        <fullName evidence="1">Uncharacterized protein</fullName>
    </submittedName>
</protein>
<dbReference type="EMBL" id="JAGKQM010000012">
    <property type="protein sequence ID" value="KAH0895885.1"/>
    <property type="molecule type" value="Genomic_DNA"/>
</dbReference>
<gene>
    <name evidence="1" type="ORF">HID58_045453</name>
</gene>